<dbReference type="InterPro" id="IPR039421">
    <property type="entry name" value="Type_1_exporter"/>
</dbReference>
<evidence type="ECO:0000256" key="5">
    <source>
        <dbReference type="ARBA" id="ARBA00022741"/>
    </source>
</evidence>
<feature type="transmembrane region" description="Helical" evidence="9">
    <location>
        <begin position="252"/>
        <end position="275"/>
    </location>
</feature>
<dbReference type="SUPFAM" id="SSF90123">
    <property type="entry name" value="ABC transporter transmembrane region"/>
    <property type="match status" value="1"/>
</dbReference>
<dbReference type="GO" id="GO:0140359">
    <property type="term" value="F:ABC-type transporter activity"/>
    <property type="evidence" value="ECO:0007669"/>
    <property type="project" value="InterPro"/>
</dbReference>
<evidence type="ECO:0000256" key="4">
    <source>
        <dbReference type="ARBA" id="ARBA00022692"/>
    </source>
</evidence>
<dbReference type="FunFam" id="3.40.50.300:FF:000221">
    <property type="entry name" value="Multidrug ABC transporter ATP-binding protein"/>
    <property type="match status" value="1"/>
</dbReference>
<dbReference type="InterPro" id="IPR017871">
    <property type="entry name" value="ABC_transporter-like_CS"/>
</dbReference>
<organism evidence="12 13">
    <name type="scientific">Pseudomonas protegens</name>
    <dbReference type="NCBI Taxonomy" id="380021"/>
    <lineage>
        <taxon>Bacteria</taxon>
        <taxon>Pseudomonadati</taxon>
        <taxon>Pseudomonadota</taxon>
        <taxon>Gammaproteobacteria</taxon>
        <taxon>Pseudomonadales</taxon>
        <taxon>Pseudomonadaceae</taxon>
        <taxon>Pseudomonas</taxon>
    </lineage>
</organism>
<keyword evidence="4 9" id="KW-0812">Transmembrane</keyword>
<feature type="transmembrane region" description="Helical" evidence="9">
    <location>
        <begin position="62"/>
        <end position="83"/>
    </location>
</feature>
<feature type="transmembrane region" description="Helical" evidence="9">
    <location>
        <begin position="29"/>
        <end position="50"/>
    </location>
</feature>
<evidence type="ECO:0000256" key="1">
    <source>
        <dbReference type="ARBA" id="ARBA00004651"/>
    </source>
</evidence>
<feature type="domain" description="ABC transmembrane type-1" evidence="11">
    <location>
        <begin position="22"/>
        <end position="307"/>
    </location>
</feature>
<dbReference type="PROSITE" id="PS00211">
    <property type="entry name" value="ABC_TRANSPORTER_1"/>
    <property type="match status" value="1"/>
</dbReference>
<reference evidence="12 13" key="1">
    <citation type="submission" date="2018-03" db="EMBL/GenBank/DDBJ databases">
        <title>Draft genome sequence of the plant growth promoting rhizobacterium Pseudomonas protegens strain BNJ-SS-45 isolated from wheat (Triticum aestivum) rhizosphere.</title>
        <authorList>
            <person name="Bajpai A."/>
            <person name="Shende K."/>
            <person name="Meena N."/>
            <person name="Upadhyayula S.R."/>
            <person name="Suravajhala P."/>
            <person name="Medicherla K.M."/>
            <person name="Johri B.N."/>
        </authorList>
    </citation>
    <scope>NUCLEOTIDE SEQUENCE [LARGE SCALE GENOMIC DNA]</scope>
    <source>
        <strain evidence="12 13">BNJ-SS-45</strain>
    </source>
</reference>
<evidence type="ECO:0000259" key="11">
    <source>
        <dbReference type="PROSITE" id="PS50929"/>
    </source>
</evidence>
<evidence type="ECO:0000256" key="3">
    <source>
        <dbReference type="ARBA" id="ARBA00022475"/>
    </source>
</evidence>
<keyword evidence="2" id="KW-0813">Transport</keyword>
<evidence type="ECO:0000259" key="10">
    <source>
        <dbReference type="PROSITE" id="PS50893"/>
    </source>
</evidence>
<comment type="caution">
    <text evidence="12">The sequence shown here is derived from an EMBL/GenBank/DDBJ whole genome shotgun (WGS) entry which is preliminary data.</text>
</comment>
<evidence type="ECO:0000256" key="9">
    <source>
        <dbReference type="SAM" id="Phobius"/>
    </source>
</evidence>
<dbReference type="Gene3D" id="1.20.1560.10">
    <property type="entry name" value="ABC transporter type 1, transmembrane domain"/>
    <property type="match status" value="1"/>
</dbReference>
<dbReference type="GO" id="GO:0005524">
    <property type="term" value="F:ATP binding"/>
    <property type="evidence" value="ECO:0007669"/>
    <property type="project" value="UniProtKB-KW"/>
</dbReference>
<dbReference type="PANTHER" id="PTHR24221">
    <property type="entry name" value="ATP-BINDING CASSETTE SUB-FAMILY B"/>
    <property type="match status" value="1"/>
</dbReference>
<dbReference type="InterPro" id="IPR011527">
    <property type="entry name" value="ABC1_TM_dom"/>
</dbReference>
<dbReference type="SMART" id="SM00382">
    <property type="entry name" value="AAA"/>
    <property type="match status" value="1"/>
</dbReference>
<comment type="subcellular location">
    <subcellularLocation>
        <location evidence="1">Cell membrane</location>
        <topology evidence="1">Multi-pass membrane protein</topology>
    </subcellularLocation>
</comment>
<keyword evidence="5" id="KW-0547">Nucleotide-binding</keyword>
<dbReference type="PROSITE" id="PS50893">
    <property type="entry name" value="ABC_TRANSPORTER_2"/>
    <property type="match status" value="1"/>
</dbReference>
<dbReference type="EMBL" id="PYJM01000005">
    <property type="protein sequence ID" value="PUA43653.1"/>
    <property type="molecule type" value="Genomic_DNA"/>
</dbReference>
<dbReference type="PANTHER" id="PTHR24221:SF654">
    <property type="entry name" value="ATP-BINDING CASSETTE SUB-FAMILY B MEMBER 6"/>
    <property type="match status" value="1"/>
</dbReference>
<sequence>MMAVAEPAGLAALLRPVRGRLLAAMLLQVLAALVGLLPLIAVAELAPLLLAGELDLERAGFWLLAGAGALLLRLLGLAAGLQITHLADSDLQRHLRQRIAAHLARVPLAWLDGQRQTAERVLLEDVGALHQLVAHLPNNLVAALVVPLASLIYLLTVSLPMTLVVLAPPMIALWRLRVMRTPAYRDERQRLGGAMGALSTATLNFVQSIAMVKSFGRVQRVQDEFFKAVEDFAGFFSRWVERWAGLGASVEVLLSPLLVLALVLVAGVPLIAGGVLQPLQLLPFALLGPALAAPVAALGHGADSLVQGRAAAQRISALLKTPVLAQPACSREPEGAVVSFDAVDFSYPDGSQVLHGIDLCLQPGTLTALVGDSGAGKSTLATLLARFADVSAGAIRIGGVDLRDMDSATLYRQVAFVFQEVRLLRASVLDNLRLSRPGASLAEVETAARAAQIHERICALPQGYHSQLGEGLQLSGGEIQRLGIARAMLSRAPILVLDEATAASDPQSEAAIQQALSRLAQGRTVLVVAHRLSSIQDAEQIAVLQGGRLVECGRHQALLERQGVYAGLWAAEQLDAAALNGSRP</sequence>
<dbReference type="Gene3D" id="3.40.50.300">
    <property type="entry name" value="P-loop containing nucleotide triphosphate hydrolases"/>
    <property type="match status" value="1"/>
</dbReference>
<evidence type="ECO:0000256" key="6">
    <source>
        <dbReference type="ARBA" id="ARBA00022840"/>
    </source>
</evidence>
<dbReference type="Pfam" id="PF00005">
    <property type="entry name" value="ABC_tran"/>
    <property type="match status" value="1"/>
</dbReference>
<evidence type="ECO:0000313" key="13">
    <source>
        <dbReference type="Proteomes" id="UP000244178"/>
    </source>
</evidence>
<dbReference type="PROSITE" id="PS50929">
    <property type="entry name" value="ABC_TM1F"/>
    <property type="match status" value="1"/>
</dbReference>
<keyword evidence="7 9" id="KW-1133">Transmembrane helix</keyword>
<keyword evidence="8 9" id="KW-0472">Membrane</keyword>
<evidence type="ECO:0000256" key="7">
    <source>
        <dbReference type="ARBA" id="ARBA00022989"/>
    </source>
</evidence>
<dbReference type="GO" id="GO:0016887">
    <property type="term" value="F:ATP hydrolysis activity"/>
    <property type="evidence" value="ECO:0007669"/>
    <property type="project" value="InterPro"/>
</dbReference>
<accession>A0A2T6GHL9</accession>
<name>A0A2T6GHL9_9PSED</name>
<feature type="transmembrane region" description="Helical" evidence="9">
    <location>
        <begin position="140"/>
        <end position="167"/>
    </location>
</feature>
<evidence type="ECO:0000256" key="8">
    <source>
        <dbReference type="ARBA" id="ARBA00023136"/>
    </source>
</evidence>
<dbReference type="GO" id="GO:0005886">
    <property type="term" value="C:plasma membrane"/>
    <property type="evidence" value="ECO:0007669"/>
    <property type="project" value="UniProtKB-SubCell"/>
</dbReference>
<dbReference type="Proteomes" id="UP000244178">
    <property type="component" value="Unassembled WGS sequence"/>
</dbReference>
<keyword evidence="6 12" id="KW-0067">ATP-binding</keyword>
<dbReference type="InterPro" id="IPR003439">
    <property type="entry name" value="ABC_transporter-like_ATP-bd"/>
</dbReference>
<dbReference type="Pfam" id="PF00664">
    <property type="entry name" value="ABC_membrane"/>
    <property type="match status" value="1"/>
</dbReference>
<feature type="domain" description="ABC transporter" evidence="10">
    <location>
        <begin position="338"/>
        <end position="571"/>
    </location>
</feature>
<gene>
    <name evidence="12" type="ORF">C5U62_21355</name>
</gene>
<proteinExistence type="predicted"/>
<keyword evidence="3" id="KW-1003">Cell membrane</keyword>
<evidence type="ECO:0000256" key="2">
    <source>
        <dbReference type="ARBA" id="ARBA00022448"/>
    </source>
</evidence>
<dbReference type="InterPro" id="IPR003593">
    <property type="entry name" value="AAA+_ATPase"/>
</dbReference>
<protein>
    <submittedName>
        <fullName evidence="12">ABC transporter ATP-binding protein</fullName>
    </submittedName>
</protein>
<dbReference type="AlphaFoldDB" id="A0A2T6GHL9"/>
<dbReference type="InterPro" id="IPR036640">
    <property type="entry name" value="ABC1_TM_sf"/>
</dbReference>
<dbReference type="InterPro" id="IPR027417">
    <property type="entry name" value="P-loop_NTPase"/>
</dbReference>
<dbReference type="SUPFAM" id="SSF52540">
    <property type="entry name" value="P-loop containing nucleoside triphosphate hydrolases"/>
    <property type="match status" value="1"/>
</dbReference>
<evidence type="ECO:0000313" key="12">
    <source>
        <dbReference type="EMBL" id="PUA43653.1"/>
    </source>
</evidence>